<dbReference type="Proteomes" id="UP000051295">
    <property type="component" value="Unassembled WGS sequence"/>
</dbReference>
<dbReference type="OrthoDB" id="9803988at2"/>
<evidence type="ECO:0000313" key="8">
    <source>
        <dbReference type="Proteomes" id="UP000051295"/>
    </source>
</evidence>
<evidence type="ECO:0000313" key="7">
    <source>
        <dbReference type="EMBL" id="KRS10855.1"/>
    </source>
</evidence>
<dbReference type="PANTHER" id="PTHR30290:SF9">
    <property type="entry name" value="OLIGOPEPTIDE-BINDING PROTEIN APPA"/>
    <property type="match status" value="1"/>
</dbReference>
<accession>A0A0T5NPJ5</accession>
<evidence type="ECO:0000256" key="1">
    <source>
        <dbReference type="ARBA" id="ARBA00004418"/>
    </source>
</evidence>
<keyword evidence="5" id="KW-0812">Transmembrane</keyword>
<dbReference type="SUPFAM" id="SSF53850">
    <property type="entry name" value="Periplasmic binding protein-like II"/>
    <property type="match status" value="1"/>
</dbReference>
<dbReference type="PATRIC" id="fig|1641875.4.peg.2357"/>
<protein>
    <submittedName>
        <fullName evidence="7">ABC transporter substrate-binding protein</fullName>
    </submittedName>
</protein>
<evidence type="ECO:0000256" key="5">
    <source>
        <dbReference type="SAM" id="Phobius"/>
    </source>
</evidence>
<evidence type="ECO:0000256" key="4">
    <source>
        <dbReference type="ARBA" id="ARBA00022729"/>
    </source>
</evidence>
<dbReference type="PIRSF" id="PIRSF002741">
    <property type="entry name" value="MppA"/>
    <property type="match status" value="1"/>
</dbReference>
<feature type="transmembrane region" description="Helical" evidence="5">
    <location>
        <begin position="30"/>
        <end position="51"/>
    </location>
</feature>
<organism evidence="7 8">
    <name type="scientific">Roseovarius atlanticus</name>
    <dbReference type="NCBI Taxonomy" id="1641875"/>
    <lineage>
        <taxon>Bacteria</taxon>
        <taxon>Pseudomonadati</taxon>
        <taxon>Pseudomonadota</taxon>
        <taxon>Alphaproteobacteria</taxon>
        <taxon>Rhodobacterales</taxon>
        <taxon>Roseobacteraceae</taxon>
        <taxon>Roseovarius</taxon>
    </lineage>
</organism>
<name>A0A0T5NPJ5_9RHOB</name>
<comment type="subcellular location">
    <subcellularLocation>
        <location evidence="1">Periplasm</location>
    </subcellularLocation>
</comment>
<dbReference type="STRING" id="1641875.XM53_19125"/>
<dbReference type="Gene3D" id="3.90.76.10">
    <property type="entry name" value="Dipeptide-binding Protein, Domain 1"/>
    <property type="match status" value="1"/>
</dbReference>
<dbReference type="EMBL" id="LAXJ01000026">
    <property type="protein sequence ID" value="KRS10855.1"/>
    <property type="molecule type" value="Genomic_DNA"/>
</dbReference>
<comment type="similarity">
    <text evidence="2">Belongs to the bacterial solute-binding protein 5 family.</text>
</comment>
<feature type="domain" description="Solute-binding protein family 5" evidence="6">
    <location>
        <begin position="107"/>
        <end position="448"/>
    </location>
</feature>
<dbReference type="PANTHER" id="PTHR30290">
    <property type="entry name" value="PERIPLASMIC BINDING COMPONENT OF ABC TRANSPORTER"/>
    <property type="match status" value="1"/>
</dbReference>
<dbReference type="GO" id="GO:1904680">
    <property type="term" value="F:peptide transmembrane transporter activity"/>
    <property type="evidence" value="ECO:0007669"/>
    <property type="project" value="TreeGrafter"/>
</dbReference>
<sequence length="537" mass="58671">MTHSKPTNWTARDDAMVESAIRRGASRRDLLKMLMGSGIAVGAGGSLLMSASRAVAQTPKTGGHLKAAGWSASTADTLDPAKASLSTDYTRCCAIYNRLTFLNEAGEVEMELAEAVDSDDAKTWNVKLRPGVTFHDGKTLSSADVVFTLKRHLDPDVGSKVNSIASQMAEIEAVDDLNVKIVLSEPNADLPTILSLHHFMIVADGTTDFAKGNGTGAFKVEEFEPGVRSILVKNPDYFKESGPYLDSFEYFAIPDNNARVNALLSGDIHLAAAVNARSLRMMEGQPNVETMISTSGNYTNLNIRLDLDPGAKAGFIEGMKHLVRREQIQKSVLRGMAEIGNDQPVSPANRYHNSELQPKAYDPEKAKALFEKAGLLGQTIPIVASDAANASIDMATVVQQAGAEIGMTFDVQRVPSDGYWSNYWLKSPVHFGNINPRPTPDILFSLLYHSEAPWNESQYKSDKFDSMLVEARGLLDETKRTDMYWEMQEMVANEAGTIIPTYISNVDGMAKELKGMRPNPLGGQMGYAFAEYVWLDA</sequence>
<dbReference type="Gene3D" id="3.10.105.10">
    <property type="entry name" value="Dipeptide-binding Protein, Domain 3"/>
    <property type="match status" value="1"/>
</dbReference>
<keyword evidence="8" id="KW-1185">Reference proteome</keyword>
<evidence type="ECO:0000259" key="6">
    <source>
        <dbReference type="Pfam" id="PF00496"/>
    </source>
</evidence>
<dbReference type="InterPro" id="IPR039424">
    <property type="entry name" value="SBP_5"/>
</dbReference>
<dbReference type="AlphaFoldDB" id="A0A0T5NPJ5"/>
<dbReference type="InterPro" id="IPR006311">
    <property type="entry name" value="TAT_signal"/>
</dbReference>
<dbReference type="Pfam" id="PF00496">
    <property type="entry name" value="SBP_bac_5"/>
    <property type="match status" value="1"/>
</dbReference>
<evidence type="ECO:0000256" key="3">
    <source>
        <dbReference type="ARBA" id="ARBA00022448"/>
    </source>
</evidence>
<dbReference type="InterPro" id="IPR000914">
    <property type="entry name" value="SBP_5_dom"/>
</dbReference>
<dbReference type="GO" id="GO:0015833">
    <property type="term" value="P:peptide transport"/>
    <property type="evidence" value="ECO:0007669"/>
    <property type="project" value="TreeGrafter"/>
</dbReference>
<proteinExistence type="inferred from homology"/>
<keyword evidence="5" id="KW-1133">Transmembrane helix</keyword>
<dbReference type="PROSITE" id="PS51318">
    <property type="entry name" value="TAT"/>
    <property type="match status" value="1"/>
</dbReference>
<dbReference type="Gene3D" id="3.40.190.10">
    <property type="entry name" value="Periplasmic binding protein-like II"/>
    <property type="match status" value="1"/>
</dbReference>
<keyword evidence="4" id="KW-0732">Signal</keyword>
<dbReference type="InterPro" id="IPR030678">
    <property type="entry name" value="Peptide/Ni-bd"/>
</dbReference>
<gene>
    <name evidence="7" type="ORF">XM53_19125</name>
</gene>
<dbReference type="GO" id="GO:0043190">
    <property type="term" value="C:ATP-binding cassette (ABC) transporter complex"/>
    <property type="evidence" value="ECO:0007669"/>
    <property type="project" value="InterPro"/>
</dbReference>
<reference evidence="7 8" key="1">
    <citation type="submission" date="2015-04" db="EMBL/GenBank/DDBJ databases">
        <title>The draft genome sequence of Roseovarius sp.R12b.</title>
        <authorList>
            <person name="Li G."/>
            <person name="Lai Q."/>
            <person name="Shao Z."/>
            <person name="Yan P."/>
        </authorList>
    </citation>
    <scope>NUCLEOTIDE SEQUENCE [LARGE SCALE GENOMIC DNA]</scope>
    <source>
        <strain evidence="7 8">R12B</strain>
    </source>
</reference>
<keyword evidence="5" id="KW-0472">Membrane</keyword>
<keyword evidence="3" id="KW-0813">Transport</keyword>
<dbReference type="CDD" id="cd08503">
    <property type="entry name" value="PBP2_NikA_DppA_OppA_like_17"/>
    <property type="match status" value="1"/>
</dbReference>
<dbReference type="GO" id="GO:0030288">
    <property type="term" value="C:outer membrane-bounded periplasmic space"/>
    <property type="evidence" value="ECO:0007669"/>
    <property type="project" value="UniProtKB-ARBA"/>
</dbReference>
<evidence type="ECO:0000256" key="2">
    <source>
        <dbReference type="ARBA" id="ARBA00005695"/>
    </source>
</evidence>
<comment type="caution">
    <text evidence="7">The sequence shown here is derived from an EMBL/GenBank/DDBJ whole genome shotgun (WGS) entry which is preliminary data.</text>
</comment>
<dbReference type="RefSeq" id="WP_057796270.1">
    <property type="nucleotide sequence ID" value="NZ_LAXJ01000026.1"/>
</dbReference>